<dbReference type="InterPro" id="IPR051687">
    <property type="entry name" value="Peroxisomal_Beta-Oxidation"/>
</dbReference>
<gene>
    <name evidence="3" type="ORF">AVEN_68734_1</name>
</gene>
<sequence>MYALSLAALSQIILKLVVDQSRINSCFHAQALLTDHELICFTSTFNYKIIARLGREYALLLAERGAAVVVNDLGGTRSGEGKSSAAADAVVKEIKAKGGKAAANY</sequence>
<keyword evidence="2" id="KW-0560">Oxidoreductase</keyword>
<dbReference type="InterPro" id="IPR036291">
    <property type="entry name" value="NAD(P)-bd_dom_sf"/>
</dbReference>
<evidence type="ECO:0000256" key="2">
    <source>
        <dbReference type="ARBA" id="ARBA00023002"/>
    </source>
</evidence>
<comment type="caution">
    <text evidence="3">The sequence shown here is derived from an EMBL/GenBank/DDBJ whole genome shotgun (WGS) entry which is preliminary data.</text>
</comment>
<accession>A0A4Y1ZQ40</accession>
<evidence type="ECO:0000313" key="3">
    <source>
        <dbReference type="EMBL" id="GBL62426.1"/>
    </source>
</evidence>
<dbReference type="AlphaFoldDB" id="A0A4Y1ZQ40"/>
<dbReference type="Gene3D" id="3.40.50.720">
    <property type="entry name" value="NAD(P)-binding Rossmann-like Domain"/>
    <property type="match status" value="1"/>
</dbReference>
<dbReference type="GO" id="GO:0016491">
    <property type="term" value="F:oxidoreductase activity"/>
    <property type="evidence" value="ECO:0007669"/>
    <property type="project" value="UniProtKB-KW"/>
</dbReference>
<protein>
    <submittedName>
        <fullName evidence="3">Uncharacterized protein</fullName>
    </submittedName>
</protein>
<comment type="similarity">
    <text evidence="1">Belongs to the short-chain dehydrogenases/reductases (SDR) family.</text>
</comment>
<name>A0A4Y1ZQ40_ARAVE</name>
<dbReference type="PANTHER" id="PTHR45024">
    <property type="entry name" value="DEHYDROGENASES, SHORT CHAIN"/>
    <property type="match status" value="1"/>
</dbReference>
<dbReference type="PANTHER" id="PTHR45024:SF2">
    <property type="entry name" value="SCP2 DOMAIN-CONTAINING PROTEIN"/>
    <property type="match status" value="1"/>
</dbReference>
<dbReference type="EMBL" id="BGPR01076746">
    <property type="protein sequence ID" value="GBL62426.1"/>
    <property type="molecule type" value="Genomic_DNA"/>
</dbReference>
<dbReference type="Proteomes" id="UP000499080">
    <property type="component" value="Unassembled WGS sequence"/>
</dbReference>
<dbReference type="OrthoDB" id="3592703at2759"/>
<feature type="non-terminal residue" evidence="3">
    <location>
        <position position="105"/>
    </location>
</feature>
<keyword evidence="4" id="KW-1185">Reference proteome</keyword>
<proteinExistence type="inferred from homology"/>
<evidence type="ECO:0000313" key="4">
    <source>
        <dbReference type="Proteomes" id="UP000499080"/>
    </source>
</evidence>
<organism evidence="3 4">
    <name type="scientific">Araneus ventricosus</name>
    <name type="common">Orbweaver spider</name>
    <name type="synonym">Epeira ventricosa</name>
    <dbReference type="NCBI Taxonomy" id="182803"/>
    <lineage>
        <taxon>Eukaryota</taxon>
        <taxon>Metazoa</taxon>
        <taxon>Ecdysozoa</taxon>
        <taxon>Arthropoda</taxon>
        <taxon>Chelicerata</taxon>
        <taxon>Arachnida</taxon>
        <taxon>Araneae</taxon>
        <taxon>Araneomorphae</taxon>
        <taxon>Entelegynae</taxon>
        <taxon>Araneoidea</taxon>
        <taxon>Araneidae</taxon>
        <taxon>Araneus</taxon>
    </lineage>
</organism>
<evidence type="ECO:0000256" key="1">
    <source>
        <dbReference type="ARBA" id="ARBA00006484"/>
    </source>
</evidence>
<reference evidence="3 4" key="1">
    <citation type="journal article" date="2019" name="Sci. Rep.">
        <title>Orb-weaving spider Araneus ventricosus genome elucidates the spidroin gene catalogue.</title>
        <authorList>
            <person name="Kono N."/>
            <person name="Nakamura H."/>
            <person name="Ohtoshi R."/>
            <person name="Moran D.A.P."/>
            <person name="Shinohara A."/>
            <person name="Yoshida Y."/>
            <person name="Fujiwara M."/>
            <person name="Mori M."/>
            <person name="Tomita M."/>
            <person name="Arakawa K."/>
        </authorList>
    </citation>
    <scope>NUCLEOTIDE SEQUENCE [LARGE SCALE GENOMIC DNA]</scope>
</reference>
<dbReference type="SUPFAM" id="SSF51735">
    <property type="entry name" value="NAD(P)-binding Rossmann-fold domains"/>
    <property type="match status" value="1"/>
</dbReference>